<evidence type="ECO:0000313" key="3">
    <source>
        <dbReference type="Proteomes" id="UP001220961"/>
    </source>
</evidence>
<dbReference type="Proteomes" id="UP001220961">
    <property type="component" value="Chromosome 2"/>
</dbReference>
<name>A0AAF0IUT4_9BASI</name>
<gene>
    <name evidence="2" type="ORF">MCAP1_001341</name>
</gene>
<reference evidence="2" key="1">
    <citation type="submission" date="2023-03" db="EMBL/GenBank/DDBJ databases">
        <title>Mating type loci evolution in Malassezia.</title>
        <authorList>
            <person name="Coelho M.A."/>
        </authorList>
    </citation>
    <scope>NUCLEOTIDE SEQUENCE</scope>
    <source>
        <strain evidence="2">CBS 10434</strain>
    </source>
</reference>
<keyword evidence="3" id="KW-1185">Reference proteome</keyword>
<feature type="transmembrane region" description="Helical" evidence="1">
    <location>
        <begin position="245"/>
        <end position="271"/>
    </location>
</feature>
<dbReference type="EMBL" id="CP119909">
    <property type="protein sequence ID" value="WFD19119.1"/>
    <property type="molecule type" value="Genomic_DNA"/>
</dbReference>
<keyword evidence="1" id="KW-0812">Transmembrane</keyword>
<protein>
    <submittedName>
        <fullName evidence="2">Uncharacterized protein</fullName>
    </submittedName>
</protein>
<sequence>MAFEHPMYTRVILAVALRCAFGALTLISLTHIVRSRPKSLLLGVLLAAGLSTASMCVANVDKDWMYLTRTLFHISFIVCIILIQRLIMCWFIILQHHASHEILLASLYQKFIRWNWLLLLGITIIALHDSTHMIVPAAIMLEFVVCTAWLDGSVFARRGPSLPTRSMPSVRYAPADSKQLLDVTLFHLRWDSHSLHMPYDGSRILFSKMSQSLVVSSVMLCASSAAHLLFYVICSRYTKLCDLDFEYIGFFFCYSIGPLPFCLMLVAPGFLSRFDTSRLPS</sequence>
<keyword evidence="1" id="KW-1133">Transmembrane helix</keyword>
<organism evidence="2 3">
    <name type="scientific">Malassezia caprae</name>
    <dbReference type="NCBI Taxonomy" id="1381934"/>
    <lineage>
        <taxon>Eukaryota</taxon>
        <taxon>Fungi</taxon>
        <taxon>Dikarya</taxon>
        <taxon>Basidiomycota</taxon>
        <taxon>Ustilaginomycotina</taxon>
        <taxon>Malasseziomycetes</taxon>
        <taxon>Malasseziales</taxon>
        <taxon>Malasseziaceae</taxon>
        <taxon>Malassezia</taxon>
    </lineage>
</organism>
<feature type="transmembrane region" description="Helical" evidence="1">
    <location>
        <begin position="40"/>
        <end position="60"/>
    </location>
</feature>
<dbReference type="AlphaFoldDB" id="A0AAF0IUT4"/>
<accession>A0AAF0IUT4</accession>
<feature type="transmembrane region" description="Helical" evidence="1">
    <location>
        <begin position="12"/>
        <end position="33"/>
    </location>
</feature>
<feature type="transmembrane region" description="Helical" evidence="1">
    <location>
        <begin position="72"/>
        <end position="91"/>
    </location>
</feature>
<evidence type="ECO:0000313" key="2">
    <source>
        <dbReference type="EMBL" id="WFD19119.1"/>
    </source>
</evidence>
<feature type="transmembrane region" description="Helical" evidence="1">
    <location>
        <begin position="213"/>
        <end position="233"/>
    </location>
</feature>
<evidence type="ECO:0000256" key="1">
    <source>
        <dbReference type="SAM" id="Phobius"/>
    </source>
</evidence>
<feature type="transmembrane region" description="Helical" evidence="1">
    <location>
        <begin position="111"/>
        <end position="128"/>
    </location>
</feature>
<proteinExistence type="predicted"/>
<keyword evidence="1" id="KW-0472">Membrane</keyword>